<keyword evidence="3" id="KW-1185">Reference proteome</keyword>
<evidence type="ECO:0000313" key="3">
    <source>
        <dbReference type="Proteomes" id="UP000324133"/>
    </source>
</evidence>
<dbReference type="InterPro" id="IPR028098">
    <property type="entry name" value="Glyco_trans_4-like_N"/>
</dbReference>
<sequence>MPKEIVFVTPYPTDRTIGEGMMQRVKHIDDCLIGHTRTYLNIRLVRAFRKTEIKEEQLTILTLNLFTHFFLILQKFRQADLVYIHSIFNAFPALPFLKLHHRKTKVVLDVHGVVPEELAFSGELKKSRLFSWVEQEAVPYVDTFIYVTHKMKGYYLQKHPGIRNRNHLVYSIKPNMPAGLDQGLLDKTREELDLTGSEVVFIYSGSAQKWQNVDLMFQCIQRLQNPNYRFIILSGEVEAVKAVAEQVSVNTNSFIFRSVPPSMLGYYYALADYGFILRDDHILNRVASPTKLMEYLYFGLTPIVKLQDIGDFADLGYEFLDYRSLNDNLPKRTSQKNKEIVLRILQDPLKIEDVLFQPEALA</sequence>
<dbReference type="Gene3D" id="3.40.50.2000">
    <property type="entry name" value="Glycogen Phosphorylase B"/>
    <property type="match status" value="2"/>
</dbReference>
<dbReference type="SUPFAM" id="SSF53756">
    <property type="entry name" value="UDP-Glycosyltransferase/glycogen phosphorylase"/>
    <property type="match status" value="1"/>
</dbReference>
<accession>A0A5B6TH25</accession>
<gene>
    <name evidence="2" type="ORF">FOA19_15090</name>
</gene>
<comment type="caution">
    <text evidence="2">The sequence shown here is derived from an EMBL/GenBank/DDBJ whole genome shotgun (WGS) entry which is preliminary data.</text>
</comment>
<evidence type="ECO:0000313" key="2">
    <source>
        <dbReference type="EMBL" id="KAA3438554.1"/>
    </source>
</evidence>
<dbReference type="OrthoDB" id="1220440at2"/>
<evidence type="ECO:0000259" key="1">
    <source>
        <dbReference type="Pfam" id="PF13439"/>
    </source>
</evidence>
<feature type="domain" description="Glycosyltransferase subfamily 4-like N-terminal" evidence="1">
    <location>
        <begin position="67"/>
        <end position="167"/>
    </location>
</feature>
<dbReference type="GO" id="GO:0016757">
    <property type="term" value="F:glycosyltransferase activity"/>
    <property type="evidence" value="ECO:0007669"/>
    <property type="project" value="UniProtKB-ARBA"/>
</dbReference>
<dbReference type="Pfam" id="PF13439">
    <property type="entry name" value="Glyco_transf_4"/>
    <property type="match status" value="1"/>
</dbReference>
<dbReference type="Proteomes" id="UP000324133">
    <property type="component" value="Unassembled WGS sequence"/>
</dbReference>
<dbReference type="AlphaFoldDB" id="A0A5B6TH25"/>
<name>A0A5B6TH25_9BACT</name>
<organism evidence="2 3">
    <name type="scientific">Rufibacter hautae</name>
    <dbReference type="NCBI Taxonomy" id="2595005"/>
    <lineage>
        <taxon>Bacteria</taxon>
        <taxon>Pseudomonadati</taxon>
        <taxon>Bacteroidota</taxon>
        <taxon>Cytophagia</taxon>
        <taxon>Cytophagales</taxon>
        <taxon>Hymenobacteraceae</taxon>
        <taxon>Rufibacter</taxon>
    </lineage>
</organism>
<reference evidence="2 3" key="1">
    <citation type="submission" date="2019-07" db="EMBL/GenBank/DDBJ databases">
        <title>Rufibacter sp. nov., isolated from lake sediment.</title>
        <authorList>
            <person name="Qu J.-H."/>
        </authorList>
    </citation>
    <scope>NUCLEOTIDE SEQUENCE [LARGE SCALE GENOMIC DNA]</scope>
    <source>
        <strain evidence="2 3">NBS58-1</strain>
    </source>
</reference>
<dbReference type="EMBL" id="VKKY01000002">
    <property type="protein sequence ID" value="KAA3438554.1"/>
    <property type="molecule type" value="Genomic_DNA"/>
</dbReference>
<protein>
    <submittedName>
        <fullName evidence="2">Glycosyltransferase family 4 protein</fullName>
    </submittedName>
</protein>
<proteinExistence type="predicted"/>
<dbReference type="RefSeq" id="WP_149091612.1">
    <property type="nucleotide sequence ID" value="NZ_VKKY01000002.1"/>
</dbReference>
<keyword evidence="2" id="KW-0808">Transferase</keyword>